<dbReference type="GeneTree" id="ENSGT00730000111424"/>
<dbReference type="PANTHER" id="PTHR47388">
    <property type="entry name" value="TUMOR NECROSIS FACTOR RECEPTOR SUPERFAMILY MEMBER 18"/>
    <property type="match status" value="1"/>
</dbReference>
<dbReference type="AlphaFoldDB" id="A0A8C2VNV8"/>
<gene>
    <name evidence="2" type="primary">TNFRSF18</name>
</gene>
<reference evidence="2" key="2">
    <citation type="submission" date="2025-09" db="UniProtKB">
        <authorList>
            <consortium name="Ensembl"/>
        </authorList>
    </citation>
    <scope>IDENTIFICATION</scope>
</reference>
<evidence type="ECO:0000313" key="3">
    <source>
        <dbReference type="Proteomes" id="UP000694398"/>
    </source>
</evidence>
<keyword evidence="3" id="KW-1185">Reference proteome</keyword>
<evidence type="ECO:0000256" key="1">
    <source>
        <dbReference type="SAM" id="SignalP"/>
    </source>
</evidence>
<dbReference type="Ensembl" id="ENSCLAT00000018523.1">
    <property type="protein sequence ID" value="ENSCLAP00000018343.1"/>
    <property type="gene ID" value="ENSCLAG00000012574.1"/>
</dbReference>
<keyword evidence="1" id="KW-0732">Signal</keyword>
<dbReference type="Proteomes" id="UP000694398">
    <property type="component" value="Unassembled WGS sequence"/>
</dbReference>
<dbReference type="GO" id="GO:0009897">
    <property type="term" value="C:external side of plasma membrane"/>
    <property type="evidence" value="ECO:0007669"/>
    <property type="project" value="TreeGrafter"/>
</dbReference>
<organism evidence="2 3">
    <name type="scientific">Chinchilla lanigera</name>
    <name type="common">Long-tailed chinchilla</name>
    <name type="synonym">Chinchilla villidera</name>
    <dbReference type="NCBI Taxonomy" id="34839"/>
    <lineage>
        <taxon>Eukaryota</taxon>
        <taxon>Metazoa</taxon>
        <taxon>Chordata</taxon>
        <taxon>Craniata</taxon>
        <taxon>Vertebrata</taxon>
        <taxon>Euteleostomi</taxon>
        <taxon>Mammalia</taxon>
        <taxon>Eutheria</taxon>
        <taxon>Euarchontoglires</taxon>
        <taxon>Glires</taxon>
        <taxon>Rodentia</taxon>
        <taxon>Hystricomorpha</taxon>
        <taxon>Chinchillidae</taxon>
        <taxon>Chinchilla</taxon>
    </lineage>
</organism>
<sequence length="132" mass="13916">MGLPAALCGLALLCELSFGRCLAEGPCGPGRFLNGTGTNLRCCSLTAPGKTYAIRDCECVQPEYHCGDPDCQTCKYHPCPPGMEAQPKGKLKYGFTCVNCAVGTFSQDRQGRCKPWAEDPATAGGTAATTCR</sequence>
<evidence type="ECO:0000313" key="2">
    <source>
        <dbReference type="Ensembl" id="ENSCLAP00000018343.1"/>
    </source>
</evidence>
<dbReference type="InterPro" id="IPR053107">
    <property type="entry name" value="TNFRSF18"/>
</dbReference>
<dbReference type="Gene3D" id="2.10.50.10">
    <property type="entry name" value="Tumor Necrosis Factor Receptor, subunit A, domain 2"/>
    <property type="match status" value="1"/>
</dbReference>
<dbReference type="PANTHER" id="PTHR47388:SF1">
    <property type="entry name" value="TUMOR NECROSIS FACTOR RECEPTOR SUPERFAMILY MEMBER 18"/>
    <property type="match status" value="1"/>
</dbReference>
<protein>
    <submittedName>
        <fullName evidence="2">TNF receptor superfamily member 18</fullName>
    </submittedName>
</protein>
<feature type="chain" id="PRO_5034828216" evidence="1">
    <location>
        <begin position="24"/>
        <end position="132"/>
    </location>
</feature>
<reference evidence="2" key="1">
    <citation type="submission" date="2025-08" db="UniProtKB">
        <authorList>
            <consortium name="Ensembl"/>
        </authorList>
    </citation>
    <scope>IDENTIFICATION</scope>
</reference>
<accession>A0A8C2VNV8</accession>
<proteinExistence type="predicted"/>
<dbReference type="GO" id="GO:0045785">
    <property type="term" value="P:positive regulation of cell adhesion"/>
    <property type="evidence" value="ECO:0007669"/>
    <property type="project" value="TreeGrafter"/>
</dbReference>
<name>A0A8C2VNV8_CHILA</name>
<feature type="signal peptide" evidence="1">
    <location>
        <begin position="1"/>
        <end position="23"/>
    </location>
</feature>